<accession>E9ITX6</accession>
<keyword evidence="3" id="KW-0472">Membrane</keyword>
<dbReference type="PANTHER" id="PTHR45644:SF3">
    <property type="entry name" value="FI08533P-RELATED"/>
    <property type="match status" value="1"/>
</dbReference>
<dbReference type="InterPro" id="IPR027417">
    <property type="entry name" value="P-loop_NTPase"/>
</dbReference>
<dbReference type="HOGENOM" id="CLU_2519088_0_0_1"/>
<keyword evidence="2" id="KW-0067">ATP-binding</keyword>
<proteinExistence type="predicted"/>
<keyword evidence="3" id="KW-1133">Transmembrane helix</keyword>
<dbReference type="GO" id="GO:0005741">
    <property type="term" value="C:mitochondrial outer membrane"/>
    <property type="evidence" value="ECO:0007669"/>
    <property type="project" value="TreeGrafter"/>
</dbReference>
<protein>
    <submittedName>
        <fullName evidence="4">Uncharacterized protein</fullName>
    </submittedName>
</protein>
<feature type="non-terminal residue" evidence="4">
    <location>
        <position position="85"/>
    </location>
</feature>
<dbReference type="GO" id="GO:0005524">
    <property type="term" value="F:ATP binding"/>
    <property type="evidence" value="ECO:0007669"/>
    <property type="project" value="UniProtKB-KW"/>
</dbReference>
<evidence type="ECO:0000256" key="2">
    <source>
        <dbReference type="ARBA" id="ARBA00022840"/>
    </source>
</evidence>
<reference evidence="4" key="1">
    <citation type="journal article" date="2011" name="Proc. Natl. Acad. Sci. U.S.A.">
        <title>The genome of the fire ant Solenopsis invicta.</title>
        <authorList>
            <person name="Wurm Y."/>
            <person name="Wang J."/>
            <person name="Riba-Grognuz O."/>
            <person name="Corona M."/>
            <person name="Nygaard S."/>
            <person name="Hunt B.G."/>
            <person name="Ingram K.K."/>
            <person name="Falquet L."/>
            <person name="Nipitwattanaphon M."/>
            <person name="Gotzek D."/>
            <person name="Dijkstra M.B."/>
            <person name="Oettler J."/>
            <person name="Comtesse F."/>
            <person name="Shih C.J."/>
            <person name="Wu W.J."/>
            <person name="Yang C.C."/>
            <person name="Thomas J."/>
            <person name="Beaudoing E."/>
            <person name="Pradervand S."/>
            <person name="Flegel V."/>
            <person name="Cook E.D."/>
            <person name="Fabbretti R."/>
            <person name="Stockinger H."/>
            <person name="Long L."/>
            <person name="Farmerie W.G."/>
            <person name="Oakey J."/>
            <person name="Boomsma J.J."/>
            <person name="Pamilo P."/>
            <person name="Yi S.V."/>
            <person name="Heinze J."/>
            <person name="Goodisman M.A."/>
            <person name="Farinelli L."/>
            <person name="Harshman K."/>
            <person name="Hulo N."/>
            <person name="Cerutti L."/>
            <person name="Xenarios I."/>
            <person name="Shoemaker D."/>
            <person name="Keller L."/>
        </authorList>
    </citation>
    <scope>NUCLEOTIDE SEQUENCE [LARGE SCALE GENOMIC DNA]</scope>
</reference>
<organism>
    <name type="scientific">Solenopsis invicta</name>
    <name type="common">Red imported fire ant</name>
    <name type="synonym">Solenopsis wagneri</name>
    <dbReference type="NCBI Taxonomy" id="13686"/>
    <lineage>
        <taxon>Eukaryota</taxon>
        <taxon>Metazoa</taxon>
        <taxon>Ecdysozoa</taxon>
        <taxon>Arthropoda</taxon>
        <taxon>Hexapoda</taxon>
        <taxon>Insecta</taxon>
        <taxon>Pterygota</taxon>
        <taxon>Neoptera</taxon>
        <taxon>Endopterygota</taxon>
        <taxon>Hymenoptera</taxon>
        <taxon>Apocrita</taxon>
        <taxon>Aculeata</taxon>
        <taxon>Formicoidea</taxon>
        <taxon>Formicidae</taxon>
        <taxon>Myrmicinae</taxon>
        <taxon>Solenopsis</taxon>
    </lineage>
</organism>
<feature type="transmembrane region" description="Helical" evidence="3">
    <location>
        <begin position="57"/>
        <end position="76"/>
    </location>
</feature>
<sequence>MICNQLKYLRYYTSPLVRNQYFKCACYFWGVLLYSPPDISILTDKWYGESPKLATAVFSLAVKLLPYIIFIDKICISPRISFLRS</sequence>
<dbReference type="EMBL" id="GL765745">
    <property type="protein sequence ID" value="EFZ15975.1"/>
    <property type="molecule type" value="Genomic_DNA"/>
</dbReference>
<evidence type="ECO:0000313" key="4">
    <source>
        <dbReference type="EMBL" id="EFZ15975.1"/>
    </source>
</evidence>
<gene>
    <name evidence="4" type="ORF">SINV_03686</name>
</gene>
<dbReference type="PANTHER" id="PTHR45644">
    <property type="entry name" value="AAA ATPASE, PUTATIVE (AFU_ORTHOLOGUE AFUA_2G12920)-RELATED-RELATED"/>
    <property type="match status" value="1"/>
</dbReference>
<dbReference type="Gene3D" id="3.40.50.300">
    <property type="entry name" value="P-loop containing nucleotide triphosphate hydrolases"/>
    <property type="match status" value="1"/>
</dbReference>
<feature type="transmembrane region" description="Helical" evidence="3">
    <location>
        <begin position="21"/>
        <end position="37"/>
    </location>
</feature>
<keyword evidence="3" id="KW-0812">Transmembrane</keyword>
<name>E9ITX6_SOLIN</name>
<keyword evidence="1" id="KW-0547">Nucleotide-binding</keyword>
<evidence type="ECO:0000256" key="3">
    <source>
        <dbReference type="SAM" id="Phobius"/>
    </source>
</evidence>
<dbReference type="InterPro" id="IPR051701">
    <property type="entry name" value="Mito_OM_Translocase_MSP1"/>
</dbReference>
<evidence type="ECO:0000256" key="1">
    <source>
        <dbReference type="ARBA" id="ARBA00022741"/>
    </source>
</evidence>
<dbReference type="GO" id="GO:0140570">
    <property type="term" value="P:extraction of mislocalized protein from mitochondrial outer membrane"/>
    <property type="evidence" value="ECO:0007669"/>
    <property type="project" value="TreeGrafter"/>
</dbReference>
<dbReference type="AlphaFoldDB" id="E9ITX6"/>